<dbReference type="VEuPathDB" id="PlasmoDB:PGAL8A_00354200"/>
<name>A0A1J1GVI8_PLAGA</name>
<comment type="caution">
    <text evidence="7">The sequence shown here is derived from an EMBL/GenBank/DDBJ whole genome shotgun (WGS) entry which is preliminary data.</text>
</comment>
<gene>
    <name evidence="7" type="ORF">PGAL8A_00354200</name>
</gene>
<dbReference type="Gene3D" id="3.40.30.10">
    <property type="entry name" value="Glutaredoxin"/>
    <property type="match status" value="3"/>
</dbReference>
<evidence type="ECO:0000256" key="4">
    <source>
        <dbReference type="ARBA" id="ARBA00023136"/>
    </source>
</evidence>
<dbReference type="InterPro" id="IPR052250">
    <property type="entry name" value="PDI_TMX3"/>
</dbReference>
<dbReference type="EC" id="5.3.4.1" evidence="7"/>
<evidence type="ECO:0000256" key="1">
    <source>
        <dbReference type="ARBA" id="ARBA00004167"/>
    </source>
</evidence>
<dbReference type="GO" id="GO:0016020">
    <property type="term" value="C:membrane"/>
    <property type="evidence" value="ECO:0007669"/>
    <property type="project" value="UniProtKB-SubCell"/>
</dbReference>
<reference evidence="7" key="1">
    <citation type="submission" date="2015-04" db="EMBL/GenBank/DDBJ databases">
        <authorList>
            <consortium name="Pathogen Informatics"/>
        </authorList>
    </citation>
    <scope>NUCLEOTIDE SEQUENCE [LARGE SCALE GENOMIC DNA]</scope>
    <source>
        <strain evidence="7">8A</strain>
    </source>
</reference>
<dbReference type="GO" id="GO:0003756">
    <property type="term" value="F:protein disulfide isomerase activity"/>
    <property type="evidence" value="ECO:0007669"/>
    <property type="project" value="UniProtKB-EC"/>
</dbReference>
<dbReference type="PANTHER" id="PTHR46426:SF1">
    <property type="entry name" value="PROTEIN DISULFIDE-ISOMERASE TMX3"/>
    <property type="match status" value="1"/>
</dbReference>
<evidence type="ECO:0000259" key="6">
    <source>
        <dbReference type="Pfam" id="PF00085"/>
    </source>
</evidence>
<evidence type="ECO:0000256" key="5">
    <source>
        <dbReference type="SAM" id="Phobius"/>
    </source>
</evidence>
<evidence type="ECO:0000313" key="8">
    <source>
        <dbReference type="Proteomes" id="UP000220797"/>
    </source>
</evidence>
<dbReference type="Proteomes" id="UP000220797">
    <property type="component" value="Unassembled WGS sequence"/>
</dbReference>
<feature type="non-terminal residue" evidence="7">
    <location>
        <position position="1"/>
    </location>
</feature>
<comment type="subcellular location">
    <subcellularLocation>
        <location evidence="1">Membrane</location>
        <topology evidence="1">Single-pass membrane protein</topology>
    </subcellularLocation>
</comment>
<keyword evidence="2 5" id="KW-0812">Transmembrane</keyword>
<dbReference type="PANTHER" id="PTHR46426">
    <property type="entry name" value="PROTEIN DISULFIDE-ISOMERASE TMX3"/>
    <property type="match status" value="1"/>
</dbReference>
<evidence type="ECO:0000256" key="2">
    <source>
        <dbReference type="ARBA" id="ARBA00022692"/>
    </source>
</evidence>
<dbReference type="InterPro" id="IPR013766">
    <property type="entry name" value="Thioredoxin_domain"/>
</dbReference>
<accession>A0A1J1GVI8</accession>
<dbReference type="Pfam" id="PF13848">
    <property type="entry name" value="Thioredoxin_6"/>
    <property type="match status" value="1"/>
</dbReference>
<dbReference type="OrthoDB" id="427280at2759"/>
<keyword evidence="8" id="KW-1185">Reference proteome</keyword>
<dbReference type="RefSeq" id="XP_028529129.1">
    <property type="nucleotide sequence ID" value="XM_028672592.1"/>
</dbReference>
<keyword evidence="7" id="KW-0413">Isomerase</keyword>
<protein>
    <submittedName>
        <fullName evidence="7">Protein disulfide isomerase, putative</fullName>
        <ecNumber evidence="7">5.3.4.1</ecNumber>
    </submittedName>
</protein>
<dbReference type="GO" id="GO:0005783">
    <property type="term" value="C:endoplasmic reticulum"/>
    <property type="evidence" value="ECO:0007669"/>
    <property type="project" value="TreeGrafter"/>
</dbReference>
<evidence type="ECO:0000313" key="7">
    <source>
        <dbReference type="EMBL" id="CRG96324.1"/>
    </source>
</evidence>
<keyword evidence="4 5" id="KW-0472">Membrane</keyword>
<dbReference type="InterPro" id="IPR036249">
    <property type="entry name" value="Thioredoxin-like_sf"/>
</dbReference>
<dbReference type="SUPFAM" id="SSF52833">
    <property type="entry name" value="Thioredoxin-like"/>
    <property type="match status" value="3"/>
</dbReference>
<dbReference type="OMA" id="HCKRIWN"/>
<sequence length="368" mass="44376">YAPQCAYCKHIWNRIINLKILIQNENKKKIYFGEVNCDDNSGREICKKYDVINIPQLKMFKGNELLSTYSNYINNETFIKKWIYYVTTPIFYNIHSEEELNSYKTEDNIFLICSENLNEDLIKAAKLYYDGNYFLNIKNEEMCKKLNIEQNHLYVKGLYKHDTYNLDQKDFESLKSFINKNRFPLVNKIDHHNFFNTRSSGNNLILLLLDLKTSYNSYISKFTKYAEKYKNLNHFIFGFIDGYSYEENLELYGTDSRKYPQIVVFSKNPREYYFENYFDLDHINRIIDDILNHKINSKTEKFTKTKILLIRLKKHMTYILEKAFKTDYISFFGFLCSIILIVFTFILMIHTIYKFINKSEYNLEEKYK</sequence>
<organism evidence="7 8">
    <name type="scientific">Plasmodium gallinaceum</name>
    <dbReference type="NCBI Taxonomy" id="5849"/>
    <lineage>
        <taxon>Eukaryota</taxon>
        <taxon>Sar</taxon>
        <taxon>Alveolata</taxon>
        <taxon>Apicomplexa</taxon>
        <taxon>Aconoidasida</taxon>
        <taxon>Haemosporida</taxon>
        <taxon>Plasmodiidae</taxon>
        <taxon>Plasmodium</taxon>
        <taxon>Plasmodium (Haemamoeba)</taxon>
    </lineage>
</organism>
<keyword evidence="3 5" id="KW-1133">Transmembrane helix</keyword>
<dbReference type="EMBL" id="CVMV01000059">
    <property type="protein sequence ID" value="CRG96324.1"/>
    <property type="molecule type" value="Genomic_DNA"/>
</dbReference>
<feature type="domain" description="Thioredoxin" evidence="6">
    <location>
        <begin position="1"/>
        <end position="79"/>
    </location>
</feature>
<proteinExistence type="predicted"/>
<dbReference type="AlphaFoldDB" id="A0A1J1GVI8"/>
<evidence type="ECO:0000256" key="3">
    <source>
        <dbReference type="ARBA" id="ARBA00022989"/>
    </source>
</evidence>
<dbReference type="Pfam" id="PF00085">
    <property type="entry name" value="Thioredoxin"/>
    <property type="match status" value="1"/>
</dbReference>
<feature type="transmembrane region" description="Helical" evidence="5">
    <location>
        <begin position="328"/>
        <end position="349"/>
    </location>
</feature>
<dbReference type="GeneID" id="39732072"/>